<feature type="transmembrane region" description="Helical" evidence="9">
    <location>
        <begin position="28"/>
        <end position="50"/>
    </location>
</feature>
<organism evidence="11 12">
    <name type="scientific">Devosia honganensis</name>
    <dbReference type="NCBI Taxonomy" id="1610527"/>
    <lineage>
        <taxon>Bacteria</taxon>
        <taxon>Pseudomonadati</taxon>
        <taxon>Pseudomonadota</taxon>
        <taxon>Alphaproteobacteria</taxon>
        <taxon>Hyphomicrobiales</taxon>
        <taxon>Devosiaceae</taxon>
        <taxon>Devosia</taxon>
    </lineage>
</organism>
<protein>
    <recommendedName>
        <fullName evidence="9">TRAP transporter small permease protein</fullName>
    </recommendedName>
</protein>
<keyword evidence="4 9" id="KW-0997">Cell inner membrane</keyword>
<dbReference type="RefSeq" id="WP_380094563.1">
    <property type="nucleotide sequence ID" value="NZ_JBHRYD010000001.1"/>
</dbReference>
<evidence type="ECO:0000256" key="7">
    <source>
        <dbReference type="ARBA" id="ARBA00023136"/>
    </source>
</evidence>
<evidence type="ECO:0000256" key="8">
    <source>
        <dbReference type="ARBA" id="ARBA00038436"/>
    </source>
</evidence>
<dbReference type="Proteomes" id="UP001595613">
    <property type="component" value="Unassembled WGS sequence"/>
</dbReference>
<feature type="transmembrane region" description="Helical" evidence="9">
    <location>
        <begin position="65"/>
        <end position="83"/>
    </location>
</feature>
<comment type="caution">
    <text evidence="11">The sequence shown here is derived from an EMBL/GenBank/DDBJ whole genome shotgun (WGS) entry which is preliminary data.</text>
</comment>
<keyword evidence="5 9" id="KW-0812">Transmembrane</keyword>
<evidence type="ECO:0000256" key="2">
    <source>
        <dbReference type="ARBA" id="ARBA00022448"/>
    </source>
</evidence>
<evidence type="ECO:0000313" key="12">
    <source>
        <dbReference type="Proteomes" id="UP001595613"/>
    </source>
</evidence>
<evidence type="ECO:0000313" key="11">
    <source>
        <dbReference type="EMBL" id="MFC3703621.1"/>
    </source>
</evidence>
<accession>A0ABV7WXX7</accession>
<keyword evidence="3" id="KW-1003">Cell membrane</keyword>
<evidence type="ECO:0000256" key="1">
    <source>
        <dbReference type="ARBA" id="ARBA00004429"/>
    </source>
</evidence>
<dbReference type="PANTHER" id="PTHR35011">
    <property type="entry name" value="2,3-DIKETO-L-GULONATE TRAP TRANSPORTER SMALL PERMEASE PROTEIN YIAM"/>
    <property type="match status" value="1"/>
</dbReference>
<sequence>MSDKTFAHPRYEACRAAMAVVNDWATKLAGLLLGGMVAAIAVSVSVRLLYSYSGIRLSAPWTEEVARYLMVASVFLGGAVAAFQKRLIGVDAFVSMMPSRLARWMRAFAHLLTLGFALLIVWQAAALVEFGLRQWSPVMRMPMAFVYAWILLGAALMAANTVLHMIGEIIGAEGLHDVEIDEDAAEILSHQGTKP</sequence>
<evidence type="ECO:0000256" key="3">
    <source>
        <dbReference type="ARBA" id="ARBA00022475"/>
    </source>
</evidence>
<evidence type="ECO:0000256" key="4">
    <source>
        <dbReference type="ARBA" id="ARBA00022519"/>
    </source>
</evidence>
<feature type="transmembrane region" description="Helical" evidence="9">
    <location>
        <begin position="144"/>
        <end position="163"/>
    </location>
</feature>
<comment type="similarity">
    <text evidence="8 9">Belongs to the TRAP transporter small permease family.</text>
</comment>
<reference evidence="12" key="1">
    <citation type="journal article" date="2019" name="Int. J. Syst. Evol. Microbiol.">
        <title>The Global Catalogue of Microorganisms (GCM) 10K type strain sequencing project: providing services to taxonomists for standard genome sequencing and annotation.</title>
        <authorList>
            <consortium name="The Broad Institute Genomics Platform"/>
            <consortium name="The Broad Institute Genome Sequencing Center for Infectious Disease"/>
            <person name="Wu L."/>
            <person name="Ma J."/>
        </authorList>
    </citation>
    <scope>NUCLEOTIDE SEQUENCE [LARGE SCALE GENOMIC DNA]</scope>
    <source>
        <strain evidence="12">KCTC 42281</strain>
    </source>
</reference>
<keyword evidence="6 9" id="KW-1133">Transmembrane helix</keyword>
<evidence type="ECO:0000256" key="6">
    <source>
        <dbReference type="ARBA" id="ARBA00022989"/>
    </source>
</evidence>
<keyword evidence="7 9" id="KW-0472">Membrane</keyword>
<feature type="transmembrane region" description="Helical" evidence="9">
    <location>
        <begin position="104"/>
        <end position="124"/>
    </location>
</feature>
<dbReference type="InterPro" id="IPR055348">
    <property type="entry name" value="DctQ"/>
</dbReference>
<keyword evidence="12" id="KW-1185">Reference proteome</keyword>
<feature type="domain" description="Tripartite ATP-independent periplasmic transporters DctQ component" evidence="10">
    <location>
        <begin position="40"/>
        <end position="167"/>
    </location>
</feature>
<comment type="function">
    <text evidence="9">Part of the tripartite ATP-independent periplasmic (TRAP) transport system.</text>
</comment>
<gene>
    <name evidence="11" type="ORF">ACFOOL_02475</name>
</gene>
<dbReference type="InterPro" id="IPR007387">
    <property type="entry name" value="TRAP_DctQ"/>
</dbReference>
<evidence type="ECO:0000256" key="9">
    <source>
        <dbReference type="RuleBase" id="RU369079"/>
    </source>
</evidence>
<dbReference type="Pfam" id="PF04290">
    <property type="entry name" value="DctQ"/>
    <property type="match status" value="1"/>
</dbReference>
<name>A0ABV7WXX7_9HYPH</name>
<comment type="subunit">
    <text evidence="9">The complex comprises the extracytoplasmic solute receptor protein and the two transmembrane proteins.</text>
</comment>
<evidence type="ECO:0000259" key="10">
    <source>
        <dbReference type="Pfam" id="PF04290"/>
    </source>
</evidence>
<proteinExistence type="inferred from homology"/>
<evidence type="ECO:0000256" key="5">
    <source>
        <dbReference type="ARBA" id="ARBA00022692"/>
    </source>
</evidence>
<dbReference type="PANTHER" id="PTHR35011:SF2">
    <property type="entry name" value="2,3-DIKETO-L-GULONATE TRAP TRANSPORTER SMALL PERMEASE PROTEIN YIAM"/>
    <property type="match status" value="1"/>
</dbReference>
<dbReference type="EMBL" id="JBHRYD010000001">
    <property type="protein sequence ID" value="MFC3703621.1"/>
    <property type="molecule type" value="Genomic_DNA"/>
</dbReference>
<keyword evidence="2 9" id="KW-0813">Transport</keyword>
<comment type="subcellular location">
    <subcellularLocation>
        <location evidence="1 9">Cell inner membrane</location>
        <topology evidence="1 9">Multi-pass membrane protein</topology>
    </subcellularLocation>
</comment>